<dbReference type="OrthoDB" id="6765836at2759"/>
<proteinExistence type="predicted"/>
<evidence type="ECO:0000313" key="1">
    <source>
        <dbReference type="EMBL" id="GFR20906.1"/>
    </source>
</evidence>
<name>A0A8X6LS31_TRICU</name>
<dbReference type="EMBL" id="BMAO01037881">
    <property type="protein sequence ID" value="GFR20906.1"/>
    <property type="molecule type" value="Genomic_DNA"/>
</dbReference>
<dbReference type="Proteomes" id="UP000887116">
    <property type="component" value="Unassembled WGS sequence"/>
</dbReference>
<sequence>MCPEMPSSKTRVKTPDFEEKLDVSLSNHCAAEEVLLQTLQVDIKAGGKTRRVRALIDTGSQRSYLLRRQQKK</sequence>
<dbReference type="AlphaFoldDB" id="A0A8X6LS31"/>
<gene>
    <name evidence="1" type="ORF">TNCT_90211</name>
</gene>
<keyword evidence="2" id="KW-1185">Reference proteome</keyword>
<organism evidence="1 2">
    <name type="scientific">Trichonephila clavata</name>
    <name type="common">Joro spider</name>
    <name type="synonym">Nephila clavata</name>
    <dbReference type="NCBI Taxonomy" id="2740835"/>
    <lineage>
        <taxon>Eukaryota</taxon>
        <taxon>Metazoa</taxon>
        <taxon>Ecdysozoa</taxon>
        <taxon>Arthropoda</taxon>
        <taxon>Chelicerata</taxon>
        <taxon>Arachnida</taxon>
        <taxon>Araneae</taxon>
        <taxon>Araneomorphae</taxon>
        <taxon>Entelegynae</taxon>
        <taxon>Araneoidea</taxon>
        <taxon>Nephilidae</taxon>
        <taxon>Trichonephila</taxon>
    </lineage>
</organism>
<reference evidence="1" key="1">
    <citation type="submission" date="2020-07" db="EMBL/GenBank/DDBJ databases">
        <title>Multicomponent nature underlies the extraordinary mechanical properties of spider dragline silk.</title>
        <authorList>
            <person name="Kono N."/>
            <person name="Nakamura H."/>
            <person name="Mori M."/>
            <person name="Yoshida Y."/>
            <person name="Ohtoshi R."/>
            <person name="Malay A.D."/>
            <person name="Moran D.A.P."/>
            <person name="Tomita M."/>
            <person name="Numata K."/>
            <person name="Arakawa K."/>
        </authorList>
    </citation>
    <scope>NUCLEOTIDE SEQUENCE</scope>
</reference>
<evidence type="ECO:0000313" key="2">
    <source>
        <dbReference type="Proteomes" id="UP000887116"/>
    </source>
</evidence>
<accession>A0A8X6LS31</accession>
<comment type="caution">
    <text evidence="1">The sequence shown here is derived from an EMBL/GenBank/DDBJ whole genome shotgun (WGS) entry which is preliminary data.</text>
</comment>
<protein>
    <submittedName>
        <fullName evidence="1">Uncharacterized protein</fullName>
    </submittedName>
</protein>